<evidence type="ECO:0000313" key="1">
    <source>
        <dbReference type="EMBL" id="MEC1177399.1"/>
    </source>
</evidence>
<evidence type="ECO:0000313" key="2">
    <source>
        <dbReference type="Proteomes" id="UP001344888"/>
    </source>
</evidence>
<keyword evidence="2" id="KW-1185">Reference proteome</keyword>
<sequence length="221" mass="21459">MANKYFRKHSGCGCSGGKNGGSNNCTSRGPFQAIDADCIVTPPSNGVVGGSIIPFSSGTIPAVLTTLAGGLVGTGSLIGFGTSVPSLSLVGGLIELPLGVAITPLTEAFSMPRAGTLTAISASFTATVGLALGNYTVNAQVYRAPAGSTSFTLLTGATVDLSPAIVGPVALAQTVQGTATLPSIPVAAGDLLIMVFSVSGSGGLLDAATITGTASAGLNIA</sequence>
<dbReference type="EMBL" id="JARSFG010000003">
    <property type="protein sequence ID" value="MEC1177399.1"/>
    <property type="molecule type" value="Genomic_DNA"/>
</dbReference>
<accession>A0AAW9NQ43</accession>
<dbReference type="AlphaFoldDB" id="A0AAW9NQ43"/>
<dbReference type="RefSeq" id="WP_326121726.1">
    <property type="nucleotide sequence ID" value="NZ_JARSFG010000003.1"/>
</dbReference>
<dbReference type="Proteomes" id="UP001344888">
    <property type="component" value="Unassembled WGS sequence"/>
</dbReference>
<name>A0AAW9NQ43_9BACL</name>
<proteinExistence type="predicted"/>
<organism evidence="1 2">
    <name type="scientific">Metasolibacillus meyeri</name>
    <dbReference type="NCBI Taxonomy" id="1071052"/>
    <lineage>
        <taxon>Bacteria</taxon>
        <taxon>Bacillati</taxon>
        <taxon>Bacillota</taxon>
        <taxon>Bacilli</taxon>
        <taxon>Bacillales</taxon>
        <taxon>Caryophanaceae</taxon>
        <taxon>Metasolibacillus</taxon>
    </lineage>
</organism>
<dbReference type="NCBIfam" id="TIGR03721">
    <property type="entry name" value="exospore_TM"/>
    <property type="match status" value="1"/>
</dbReference>
<protein>
    <submittedName>
        <fullName evidence="1">Exosporium glycoprotein BclB-related protein</fullName>
    </submittedName>
</protein>
<comment type="caution">
    <text evidence="1">The sequence shown here is derived from an EMBL/GenBank/DDBJ whole genome shotgun (WGS) entry which is preliminary data.</text>
</comment>
<dbReference type="InterPro" id="IPR021210">
    <property type="entry name" value="Exosporium_BclB"/>
</dbReference>
<gene>
    <name evidence="1" type="ORF">P9B03_02785</name>
</gene>
<reference evidence="1 2" key="1">
    <citation type="submission" date="2023-03" db="EMBL/GenBank/DDBJ databases">
        <title>Bacillus Genome Sequencing.</title>
        <authorList>
            <person name="Dunlap C."/>
        </authorList>
    </citation>
    <scope>NUCLEOTIDE SEQUENCE [LARGE SCALE GENOMIC DNA]</scope>
    <source>
        <strain evidence="1 2">B-59205</strain>
    </source>
</reference>